<sequence length="156" mass="17899">LAEGLEKIQSKGLPHLNFHGGNILFEYEDEDEDEVIAKIDANFHGKIYPSNNITGVLPFMDPQVLLGNKPLAKASNSYSLGIVMWALATSSRPHYNRAHDSQLAYEICCKNLRPEVNEELKLEMPKKYYDLMTWCWSSQQESRPTASQLREILEEW</sequence>
<comment type="caution">
    <text evidence="1">The sequence shown here is derived from an EMBL/GenBank/DDBJ whole genome shotgun (WGS) entry which is preliminary data.</text>
</comment>
<evidence type="ECO:0000313" key="2">
    <source>
        <dbReference type="Proteomes" id="UP000789920"/>
    </source>
</evidence>
<gene>
    <name evidence="1" type="ORF">RPERSI_LOCUS35635</name>
</gene>
<organism evidence="1 2">
    <name type="scientific">Racocetra persica</name>
    <dbReference type="NCBI Taxonomy" id="160502"/>
    <lineage>
        <taxon>Eukaryota</taxon>
        <taxon>Fungi</taxon>
        <taxon>Fungi incertae sedis</taxon>
        <taxon>Mucoromycota</taxon>
        <taxon>Glomeromycotina</taxon>
        <taxon>Glomeromycetes</taxon>
        <taxon>Diversisporales</taxon>
        <taxon>Gigasporaceae</taxon>
        <taxon>Racocetra</taxon>
    </lineage>
</organism>
<proteinExistence type="predicted"/>
<name>A0ACA9SX67_9GLOM</name>
<protein>
    <submittedName>
        <fullName evidence="1">17967_t:CDS:1</fullName>
    </submittedName>
</protein>
<dbReference type="Proteomes" id="UP000789920">
    <property type="component" value="Unassembled WGS sequence"/>
</dbReference>
<dbReference type="EMBL" id="CAJVQC010166050">
    <property type="protein sequence ID" value="CAG8849535.1"/>
    <property type="molecule type" value="Genomic_DNA"/>
</dbReference>
<accession>A0ACA9SX67</accession>
<reference evidence="1" key="1">
    <citation type="submission" date="2021-06" db="EMBL/GenBank/DDBJ databases">
        <authorList>
            <person name="Kallberg Y."/>
            <person name="Tangrot J."/>
            <person name="Rosling A."/>
        </authorList>
    </citation>
    <scope>NUCLEOTIDE SEQUENCE</scope>
    <source>
        <strain evidence="1">MA461A</strain>
    </source>
</reference>
<feature type="non-terminal residue" evidence="1">
    <location>
        <position position="156"/>
    </location>
</feature>
<keyword evidence="2" id="KW-1185">Reference proteome</keyword>
<feature type="non-terminal residue" evidence="1">
    <location>
        <position position="1"/>
    </location>
</feature>
<evidence type="ECO:0000313" key="1">
    <source>
        <dbReference type="EMBL" id="CAG8849535.1"/>
    </source>
</evidence>